<gene>
    <name evidence="2" type="ORF">CEXT_696051</name>
</gene>
<accession>A0AAV4S0W2</accession>
<name>A0AAV4S0W2_CAEEX</name>
<protein>
    <submittedName>
        <fullName evidence="2">Uncharacterized protein</fullName>
    </submittedName>
</protein>
<dbReference type="EMBL" id="BPLR01008704">
    <property type="protein sequence ID" value="GIY26604.1"/>
    <property type="molecule type" value="Genomic_DNA"/>
</dbReference>
<comment type="caution">
    <text evidence="2">The sequence shown here is derived from an EMBL/GenBank/DDBJ whole genome shotgun (WGS) entry which is preliminary data.</text>
</comment>
<evidence type="ECO:0000313" key="2">
    <source>
        <dbReference type="EMBL" id="GIY26604.1"/>
    </source>
</evidence>
<organism evidence="2 3">
    <name type="scientific">Caerostris extrusa</name>
    <name type="common">Bark spider</name>
    <name type="synonym">Caerostris bankana</name>
    <dbReference type="NCBI Taxonomy" id="172846"/>
    <lineage>
        <taxon>Eukaryota</taxon>
        <taxon>Metazoa</taxon>
        <taxon>Ecdysozoa</taxon>
        <taxon>Arthropoda</taxon>
        <taxon>Chelicerata</taxon>
        <taxon>Arachnida</taxon>
        <taxon>Araneae</taxon>
        <taxon>Araneomorphae</taxon>
        <taxon>Entelegynae</taxon>
        <taxon>Araneoidea</taxon>
        <taxon>Araneidae</taxon>
        <taxon>Caerostris</taxon>
    </lineage>
</organism>
<evidence type="ECO:0000256" key="1">
    <source>
        <dbReference type="SAM" id="MobiDB-lite"/>
    </source>
</evidence>
<keyword evidence="3" id="KW-1185">Reference proteome</keyword>
<feature type="compositionally biased region" description="Basic and acidic residues" evidence="1">
    <location>
        <begin position="1"/>
        <end position="28"/>
    </location>
</feature>
<reference evidence="2 3" key="1">
    <citation type="submission" date="2021-06" db="EMBL/GenBank/DDBJ databases">
        <title>Caerostris extrusa draft genome.</title>
        <authorList>
            <person name="Kono N."/>
            <person name="Arakawa K."/>
        </authorList>
    </citation>
    <scope>NUCLEOTIDE SEQUENCE [LARGE SCALE GENOMIC DNA]</scope>
</reference>
<evidence type="ECO:0000313" key="3">
    <source>
        <dbReference type="Proteomes" id="UP001054945"/>
    </source>
</evidence>
<feature type="region of interest" description="Disordered" evidence="1">
    <location>
        <begin position="1"/>
        <end position="31"/>
    </location>
</feature>
<dbReference type="Proteomes" id="UP001054945">
    <property type="component" value="Unassembled WGS sequence"/>
</dbReference>
<dbReference type="AlphaFoldDB" id="A0AAV4S0W2"/>
<proteinExistence type="predicted"/>
<sequence length="84" mass="9728">MTLRPEDVNKKGEEKKYGGVKRVPDIPEKNSTPFTMEISRVSDNRPCAILHCNRETLAVTHDICHHYGDKRAWMRPRGSIWPIL</sequence>